<feature type="region of interest" description="Disordered" evidence="3">
    <location>
        <begin position="409"/>
        <end position="440"/>
    </location>
</feature>
<name>A0A8B8D4H3_CRAVI</name>
<dbReference type="InterPro" id="IPR029030">
    <property type="entry name" value="Caspase-like_dom_sf"/>
</dbReference>
<dbReference type="PROSITE" id="PS50207">
    <property type="entry name" value="CASPASE_P10"/>
    <property type="match status" value="1"/>
</dbReference>
<dbReference type="InterPro" id="IPR011600">
    <property type="entry name" value="Pept_C14_caspase"/>
</dbReference>
<evidence type="ECO:0000313" key="6">
    <source>
        <dbReference type="Proteomes" id="UP000694844"/>
    </source>
</evidence>
<dbReference type="Gene3D" id="3.40.50.1460">
    <property type="match status" value="1"/>
</dbReference>
<dbReference type="Proteomes" id="UP000694844">
    <property type="component" value="Chromosome 3"/>
</dbReference>
<dbReference type="AlphaFoldDB" id="A0A8B8D4H3"/>
<gene>
    <name evidence="7" type="primary">LOC111124471</name>
</gene>
<dbReference type="SUPFAM" id="SSF52129">
    <property type="entry name" value="Caspase-like"/>
    <property type="match status" value="2"/>
</dbReference>
<dbReference type="PROSITE" id="PS50208">
    <property type="entry name" value="CASPASE_P20"/>
    <property type="match status" value="1"/>
</dbReference>
<evidence type="ECO:0000256" key="1">
    <source>
        <dbReference type="ARBA" id="ARBA00010134"/>
    </source>
</evidence>
<dbReference type="GO" id="GO:0006508">
    <property type="term" value="P:proteolysis"/>
    <property type="evidence" value="ECO:0007669"/>
    <property type="project" value="InterPro"/>
</dbReference>
<dbReference type="KEGG" id="cvn:111124471"/>
<dbReference type="PANTHER" id="PTHR22576:SF41">
    <property type="entry name" value="CASPASE 14, APOPTOSIS-RELATED CYSTEINE PEPTIDASE"/>
    <property type="match status" value="1"/>
</dbReference>
<protein>
    <submittedName>
        <fullName evidence="7">Uncharacterized protein LOC111124471 isoform X1</fullName>
    </submittedName>
</protein>
<dbReference type="GO" id="GO:0004197">
    <property type="term" value="F:cysteine-type endopeptidase activity"/>
    <property type="evidence" value="ECO:0007669"/>
    <property type="project" value="InterPro"/>
</dbReference>
<evidence type="ECO:0000259" key="5">
    <source>
        <dbReference type="PROSITE" id="PS50208"/>
    </source>
</evidence>
<dbReference type="InterPro" id="IPR001309">
    <property type="entry name" value="Pept_C14_p20"/>
</dbReference>
<dbReference type="PANTHER" id="PTHR22576">
    <property type="entry name" value="MUCOSA ASSOCIATED LYMPHOID TISSUE LYMPHOMA TRANSLOCATION PROTEIN 1/PARACASPASE"/>
    <property type="match status" value="1"/>
</dbReference>
<sequence>MTSSEIGLLYVSNVKQLADKVCTCLDQCKCKHHSIQENDIIPSGVPKLTKGAEKHLKGVGALIVLADNKHWENFWTKDKRMRNILEDLMYQDDDDEDNKPVSFCLFVGCNLDQGRPIKKEEHETYFSEDFSVQVSYKLVSVDMSEQSITAVARGIVEHITNQVLPTRMLGPVGRQDTIDSPTSPPCTPIQNIEPKLYQPVDTAGSDNYVTVSEGEDPVAGGEDPEENCYNLRTRPGLCLHICLLEFDPEDVNKTLEQRHSSSVEMEKMQSTFERLGCFVKSVRNPTDEEALEFLQEGKKFCEELKPSFLVLIISTHGQESTYTIRNAKEHPSGVAASRREREHQLFFHNGKTLQTREIVKRFEPPSCKSLADKPRLFFIQACRSIFDDENHENFDRGVMIQLQSSATREKSIEVPRQKHERLQDTADAKGRISEPSEQEMNERVQEVLKWSEEELETKRQILQYIKWLSESNVAKEENPDGRKKLSDALTKKRFSQPKRDKILAASEGYEQDILDHFFNEAIVSEPAPCGNDTLIMFASAPGKEAYNRAKQGGWLITNLEAQIKETMNKNPERVDLLAELTNVSHRMAYEFETETNRQDDSGHKSVPCLYHKFCKDFIVWPEEMKRVKELCEKDDKWMDFFKMKP</sequence>
<dbReference type="SMART" id="SM00115">
    <property type="entry name" value="CASc"/>
    <property type="match status" value="1"/>
</dbReference>
<proteinExistence type="inferred from homology"/>
<dbReference type="InterPro" id="IPR002138">
    <property type="entry name" value="Pept_C14_p10"/>
</dbReference>
<dbReference type="Gene3D" id="3.30.70.1470">
    <property type="entry name" value="Caspase-like"/>
    <property type="match status" value="1"/>
</dbReference>
<reference evidence="7" key="1">
    <citation type="submission" date="2025-08" db="UniProtKB">
        <authorList>
            <consortium name="RefSeq"/>
        </authorList>
    </citation>
    <scope>IDENTIFICATION</scope>
    <source>
        <tissue evidence="7">Whole sample</tissue>
    </source>
</reference>
<keyword evidence="6" id="KW-1185">Reference proteome</keyword>
<evidence type="ECO:0000313" key="7">
    <source>
        <dbReference type="RefSeq" id="XP_022323042.1"/>
    </source>
</evidence>
<feature type="domain" description="Caspase family p10" evidence="4">
    <location>
        <begin position="523"/>
        <end position="621"/>
    </location>
</feature>
<comment type="similarity">
    <text evidence="1 2">Belongs to the peptidase C14A family.</text>
</comment>
<accession>A0A8B8D4H3</accession>
<dbReference type="InterPro" id="IPR052039">
    <property type="entry name" value="Caspase-related_regulators"/>
</dbReference>
<dbReference type="InterPro" id="IPR015917">
    <property type="entry name" value="Pept_C14A"/>
</dbReference>
<evidence type="ECO:0000259" key="4">
    <source>
        <dbReference type="PROSITE" id="PS50207"/>
    </source>
</evidence>
<dbReference type="OrthoDB" id="6152325at2759"/>
<feature type="domain" description="Caspase family p20" evidence="5">
    <location>
        <begin position="234"/>
        <end position="383"/>
    </location>
</feature>
<dbReference type="Pfam" id="PF00656">
    <property type="entry name" value="Peptidase_C14"/>
    <property type="match status" value="1"/>
</dbReference>
<dbReference type="RefSeq" id="XP_022323042.1">
    <property type="nucleotide sequence ID" value="XM_022467334.1"/>
</dbReference>
<evidence type="ECO:0000256" key="3">
    <source>
        <dbReference type="SAM" id="MobiDB-lite"/>
    </source>
</evidence>
<evidence type="ECO:0000256" key="2">
    <source>
        <dbReference type="RuleBase" id="RU003971"/>
    </source>
</evidence>
<organism evidence="6 7">
    <name type="scientific">Crassostrea virginica</name>
    <name type="common">Eastern oyster</name>
    <dbReference type="NCBI Taxonomy" id="6565"/>
    <lineage>
        <taxon>Eukaryota</taxon>
        <taxon>Metazoa</taxon>
        <taxon>Spiralia</taxon>
        <taxon>Lophotrochozoa</taxon>
        <taxon>Mollusca</taxon>
        <taxon>Bivalvia</taxon>
        <taxon>Autobranchia</taxon>
        <taxon>Pteriomorphia</taxon>
        <taxon>Ostreida</taxon>
        <taxon>Ostreoidea</taxon>
        <taxon>Ostreidae</taxon>
        <taxon>Crassostrea</taxon>
    </lineage>
</organism>
<dbReference type="GeneID" id="111124471"/>